<dbReference type="InterPro" id="IPR012336">
    <property type="entry name" value="Thioredoxin-like_fold"/>
</dbReference>
<dbReference type="Pfam" id="PF13462">
    <property type="entry name" value="Thioredoxin_4"/>
    <property type="match status" value="1"/>
</dbReference>
<proteinExistence type="predicted"/>
<dbReference type="AlphaFoldDB" id="A0A6S6T4M9"/>
<evidence type="ECO:0000313" key="3">
    <source>
        <dbReference type="EMBL" id="CAA6818121.1"/>
    </source>
</evidence>
<dbReference type="Gene3D" id="3.40.30.10">
    <property type="entry name" value="Glutaredoxin"/>
    <property type="match status" value="1"/>
</dbReference>
<name>A0A6S6T4M9_9BACT</name>
<organism evidence="3">
    <name type="scientific">uncultured Sulfurovum sp</name>
    <dbReference type="NCBI Taxonomy" id="269237"/>
    <lineage>
        <taxon>Bacteria</taxon>
        <taxon>Pseudomonadati</taxon>
        <taxon>Campylobacterota</taxon>
        <taxon>Epsilonproteobacteria</taxon>
        <taxon>Campylobacterales</taxon>
        <taxon>Sulfurovaceae</taxon>
        <taxon>Sulfurovum</taxon>
        <taxon>environmental samples</taxon>
    </lineage>
</organism>
<protein>
    <submittedName>
        <fullName evidence="3">Secreted protein, suppressor for copper-sensitivity ScsC</fullName>
    </submittedName>
</protein>
<dbReference type="EMBL" id="CACVAP010000089">
    <property type="protein sequence ID" value="CAA6818121.1"/>
    <property type="molecule type" value="Genomic_DNA"/>
</dbReference>
<feature type="chain" id="PRO_5027922608" evidence="1">
    <location>
        <begin position="25"/>
        <end position="283"/>
    </location>
</feature>
<dbReference type="SUPFAM" id="SSF52833">
    <property type="entry name" value="Thioredoxin-like"/>
    <property type="match status" value="1"/>
</dbReference>
<dbReference type="InterPro" id="IPR036249">
    <property type="entry name" value="Thioredoxin-like_sf"/>
</dbReference>
<gene>
    <name evidence="3" type="ORF">HELGO_WM23050</name>
</gene>
<feature type="signal peptide" evidence="1">
    <location>
        <begin position="1"/>
        <end position="24"/>
    </location>
</feature>
<sequence length="283" mass="32019">MSLMSKLLSLAVVTTLTISAGTDADDVKDYVKKHMIKNKQVKVTEVDIISSKVLDKPKGWEVFFLNIHANVKKSATVYDKVTVPETLFVKDGYTVPTLIDLETGEDFKTFLKPELNPEIYNETHLVAGNKNAKHKLVVFSDPQCPFCQTKVPEIYAAVVANPDTFALYYYHLPLLRIHPVSDIITRAMLVEQHKGNKAKAMEFYSLKINPREVNATKVLAKINEEYKVNITEKDINTEAVSEEVRFDKDMATKSMVSGTPTVYINGKWDPSRNLYKELISKTK</sequence>
<evidence type="ECO:0000256" key="1">
    <source>
        <dbReference type="SAM" id="SignalP"/>
    </source>
</evidence>
<feature type="domain" description="Thioredoxin-like fold" evidence="2">
    <location>
        <begin position="121"/>
        <end position="267"/>
    </location>
</feature>
<keyword evidence="1" id="KW-0732">Signal</keyword>
<reference evidence="3" key="1">
    <citation type="submission" date="2020-01" db="EMBL/GenBank/DDBJ databases">
        <authorList>
            <person name="Meier V. D."/>
            <person name="Meier V D."/>
        </authorList>
    </citation>
    <scope>NUCLEOTIDE SEQUENCE</scope>
    <source>
        <strain evidence="3">HLG_WM_MAG_06</strain>
    </source>
</reference>
<accession>A0A6S6T4M9</accession>
<evidence type="ECO:0000259" key="2">
    <source>
        <dbReference type="Pfam" id="PF13462"/>
    </source>
</evidence>